<reference evidence="2" key="1">
    <citation type="submission" date="2020-03" db="EMBL/GenBank/DDBJ databases">
        <authorList>
            <person name="Weist P."/>
        </authorList>
    </citation>
    <scope>NUCLEOTIDE SEQUENCE</scope>
</reference>
<dbReference type="Proteomes" id="UP001153269">
    <property type="component" value="Unassembled WGS sequence"/>
</dbReference>
<accession>A0A9N7UKK0</accession>
<dbReference type="EMBL" id="CADEAL010001374">
    <property type="protein sequence ID" value="CAB1431801.1"/>
    <property type="molecule type" value="Genomic_DNA"/>
</dbReference>
<feature type="region of interest" description="Disordered" evidence="1">
    <location>
        <begin position="1"/>
        <end position="36"/>
    </location>
</feature>
<gene>
    <name evidence="2" type="ORF">PLEPLA_LOCUS19858</name>
</gene>
<keyword evidence="3" id="KW-1185">Reference proteome</keyword>
<protein>
    <submittedName>
        <fullName evidence="2">Uncharacterized protein</fullName>
    </submittedName>
</protein>
<comment type="caution">
    <text evidence="2">The sequence shown here is derived from an EMBL/GenBank/DDBJ whole genome shotgun (WGS) entry which is preliminary data.</text>
</comment>
<name>A0A9N7UKK0_PLEPL</name>
<feature type="compositionally biased region" description="Low complexity" evidence="1">
    <location>
        <begin position="17"/>
        <end position="36"/>
    </location>
</feature>
<feature type="compositionally biased region" description="Polar residues" evidence="1">
    <location>
        <begin position="7"/>
        <end position="16"/>
    </location>
</feature>
<sequence>MYDSHVAGTQKQINEGSTSVSPSFPTPSVSSPVLLPPSLQTVDNKATLPLAHDTASNLCISRLGENKRLAANGSIVVSITQRNERVHNRYTLMLSACAHTTDQ</sequence>
<evidence type="ECO:0000256" key="1">
    <source>
        <dbReference type="SAM" id="MobiDB-lite"/>
    </source>
</evidence>
<evidence type="ECO:0000313" key="3">
    <source>
        <dbReference type="Proteomes" id="UP001153269"/>
    </source>
</evidence>
<evidence type="ECO:0000313" key="2">
    <source>
        <dbReference type="EMBL" id="CAB1431801.1"/>
    </source>
</evidence>
<dbReference type="AlphaFoldDB" id="A0A9N7UKK0"/>
<organism evidence="2 3">
    <name type="scientific">Pleuronectes platessa</name>
    <name type="common">European plaice</name>
    <dbReference type="NCBI Taxonomy" id="8262"/>
    <lineage>
        <taxon>Eukaryota</taxon>
        <taxon>Metazoa</taxon>
        <taxon>Chordata</taxon>
        <taxon>Craniata</taxon>
        <taxon>Vertebrata</taxon>
        <taxon>Euteleostomi</taxon>
        <taxon>Actinopterygii</taxon>
        <taxon>Neopterygii</taxon>
        <taxon>Teleostei</taxon>
        <taxon>Neoteleostei</taxon>
        <taxon>Acanthomorphata</taxon>
        <taxon>Carangaria</taxon>
        <taxon>Pleuronectiformes</taxon>
        <taxon>Pleuronectoidei</taxon>
        <taxon>Pleuronectidae</taxon>
        <taxon>Pleuronectes</taxon>
    </lineage>
</organism>
<proteinExistence type="predicted"/>